<organism evidence="1 2">
    <name type="scientific">Ephemerocybe angulata</name>
    <dbReference type="NCBI Taxonomy" id="980116"/>
    <lineage>
        <taxon>Eukaryota</taxon>
        <taxon>Fungi</taxon>
        <taxon>Dikarya</taxon>
        <taxon>Basidiomycota</taxon>
        <taxon>Agaricomycotina</taxon>
        <taxon>Agaricomycetes</taxon>
        <taxon>Agaricomycetidae</taxon>
        <taxon>Agaricales</taxon>
        <taxon>Agaricineae</taxon>
        <taxon>Psathyrellaceae</taxon>
        <taxon>Ephemerocybe</taxon>
    </lineage>
</organism>
<dbReference type="Proteomes" id="UP000521943">
    <property type="component" value="Unassembled WGS sequence"/>
</dbReference>
<proteinExistence type="predicted"/>
<keyword evidence="2" id="KW-1185">Reference proteome</keyword>
<comment type="caution">
    <text evidence="1">The sequence shown here is derived from an EMBL/GenBank/DDBJ whole genome shotgun (WGS) entry which is preliminary data.</text>
</comment>
<accession>A0A8H6HJY9</accession>
<name>A0A8H6HJY9_9AGAR</name>
<protein>
    <submittedName>
        <fullName evidence="1">Uncharacterized protein</fullName>
    </submittedName>
</protein>
<evidence type="ECO:0000313" key="1">
    <source>
        <dbReference type="EMBL" id="KAF6748124.1"/>
    </source>
</evidence>
<dbReference type="AlphaFoldDB" id="A0A8H6HJY9"/>
<evidence type="ECO:0000313" key="2">
    <source>
        <dbReference type="Proteomes" id="UP000521943"/>
    </source>
</evidence>
<gene>
    <name evidence="1" type="ORF">DFP72DRAFT_1015650</name>
</gene>
<dbReference type="EMBL" id="JACGCI010000074">
    <property type="protein sequence ID" value="KAF6748124.1"/>
    <property type="molecule type" value="Genomic_DNA"/>
</dbReference>
<sequence>MKHSLPCVGPEFHASLSPHQTPAMTARCQSRRFLVVLASALPYRCNGNAYRARFRVFRVRDRVFGWTWRRGVRMAECVGWCAEHLARVSWKCIRGLGAYVGFPISTARLPSLSHPSSSSLYTSCLR</sequence>
<reference evidence="1 2" key="1">
    <citation type="submission" date="2020-07" db="EMBL/GenBank/DDBJ databases">
        <title>Comparative genomics of pyrophilous fungi reveals a link between fire events and developmental genes.</title>
        <authorList>
            <consortium name="DOE Joint Genome Institute"/>
            <person name="Steindorff A.S."/>
            <person name="Carver A."/>
            <person name="Calhoun S."/>
            <person name="Stillman K."/>
            <person name="Liu H."/>
            <person name="Lipzen A."/>
            <person name="Pangilinan J."/>
            <person name="Labutti K."/>
            <person name="Bruns T.D."/>
            <person name="Grigoriev I.V."/>
        </authorList>
    </citation>
    <scope>NUCLEOTIDE SEQUENCE [LARGE SCALE GENOMIC DNA]</scope>
    <source>
        <strain evidence="1 2">CBS 144469</strain>
    </source>
</reference>